<evidence type="ECO:0000256" key="3">
    <source>
        <dbReference type="ARBA" id="ARBA00012759"/>
    </source>
</evidence>
<keyword evidence="5" id="KW-0833">Ubl conjugation pathway</keyword>
<comment type="catalytic activity">
    <reaction evidence="1">
        <text>Thiol-dependent hydrolysis of ester, thioester, amide, peptide and isopeptide bonds formed by the C-terminal Gly of ubiquitin (a 76-residue protein attached to proteins as an intracellular targeting signal).</text>
        <dbReference type="EC" id="3.4.19.12"/>
    </reaction>
</comment>
<dbReference type="GO" id="GO:0006508">
    <property type="term" value="P:proteolysis"/>
    <property type="evidence" value="ECO:0007669"/>
    <property type="project" value="UniProtKB-KW"/>
</dbReference>
<feature type="compositionally biased region" description="Basic and acidic residues" evidence="8">
    <location>
        <begin position="835"/>
        <end position="874"/>
    </location>
</feature>
<dbReference type="HOGENOM" id="CLU_009919_0_0_1"/>
<dbReference type="InterPro" id="IPR050164">
    <property type="entry name" value="Peptidase_C19"/>
</dbReference>
<dbReference type="SUPFAM" id="SSF54001">
    <property type="entry name" value="Cysteine proteinases"/>
    <property type="match status" value="1"/>
</dbReference>
<evidence type="ECO:0000256" key="6">
    <source>
        <dbReference type="ARBA" id="ARBA00022801"/>
    </source>
</evidence>
<feature type="compositionally biased region" description="Polar residues" evidence="8">
    <location>
        <begin position="754"/>
        <end position="769"/>
    </location>
</feature>
<proteinExistence type="inferred from homology"/>
<keyword evidence="7" id="KW-0788">Thiol protease</keyword>
<organism evidence="10 11">
    <name type="scientific">Hapsidospora chrysogenum (strain ATCC 11550 / CBS 779.69 / DSM 880 / IAM 14645 / JCM 23072 / IMI 49137)</name>
    <name type="common">Acremonium chrysogenum</name>
    <dbReference type="NCBI Taxonomy" id="857340"/>
    <lineage>
        <taxon>Eukaryota</taxon>
        <taxon>Fungi</taxon>
        <taxon>Dikarya</taxon>
        <taxon>Ascomycota</taxon>
        <taxon>Pezizomycotina</taxon>
        <taxon>Sordariomycetes</taxon>
        <taxon>Hypocreomycetidae</taxon>
        <taxon>Hypocreales</taxon>
        <taxon>Bionectriaceae</taxon>
        <taxon>Hapsidospora</taxon>
    </lineage>
</organism>
<keyword evidence="11" id="KW-1185">Reference proteome</keyword>
<feature type="compositionally biased region" description="Basic and acidic residues" evidence="8">
    <location>
        <begin position="38"/>
        <end position="50"/>
    </location>
</feature>
<reference evidence="11" key="1">
    <citation type="journal article" date="2014" name="Genome Announc.">
        <title>Genome sequence and annotation of Acremonium chrysogenum, producer of the beta-lactam antibiotic cephalosporin C.</title>
        <authorList>
            <person name="Terfehr D."/>
            <person name="Dahlmann T.A."/>
            <person name="Specht T."/>
            <person name="Zadra I."/>
            <person name="Kuernsteiner H."/>
            <person name="Kueck U."/>
        </authorList>
    </citation>
    <scope>NUCLEOTIDE SEQUENCE [LARGE SCALE GENOMIC DNA]</scope>
    <source>
        <strain evidence="11">ATCC 11550 / CBS 779.69 / DSM 880 / IAM 14645 / JCM 23072 / IMI 49137</strain>
    </source>
</reference>
<dbReference type="GO" id="GO:0005634">
    <property type="term" value="C:nucleus"/>
    <property type="evidence" value="ECO:0007669"/>
    <property type="project" value="UniProtKB-SubCell"/>
</dbReference>
<feature type="compositionally biased region" description="Polar residues" evidence="8">
    <location>
        <begin position="695"/>
        <end position="715"/>
    </location>
</feature>
<dbReference type="EC" id="3.4.19.12" evidence="3"/>
<feature type="domain" description="USP" evidence="9">
    <location>
        <begin position="127"/>
        <end position="607"/>
    </location>
</feature>
<dbReference type="AlphaFoldDB" id="A0A086ST29"/>
<dbReference type="InterPro" id="IPR038765">
    <property type="entry name" value="Papain-like_cys_pep_sf"/>
</dbReference>
<dbReference type="GO" id="GO:0004843">
    <property type="term" value="F:cysteine-type deubiquitinase activity"/>
    <property type="evidence" value="ECO:0007669"/>
    <property type="project" value="UniProtKB-EC"/>
</dbReference>
<protein>
    <recommendedName>
        <fullName evidence="3">ubiquitinyl hydrolase 1</fullName>
        <ecNumber evidence="3">3.4.19.12</ecNumber>
    </recommendedName>
</protein>
<feature type="region of interest" description="Disordered" evidence="8">
    <location>
        <begin position="289"/>
        <end position="309"/>
    </location>
</feature>
<evidence type="ECO:0000256" key="4">
    <source>
        <dbReference type="ARBA" id="ARBA00022670"/>
    </source>
</evidence>
<feature type="region of interest" description="Disordered" evidence="8">
    <location>
        <begin position="333"/>
        <end position="381"/>
    </location>
</feature>
<feature type="compositionally biased region" description="Low complexity" evidence="8">
    <location>
        <begin position="737"/>
        <end position="746"/>
    </location>
</feature>
<dbReference type="Gene3D" id="3.90.70.10">
    <property type="entry name" value="Cysteine proteinases"/>
    <property type="match status" value="2"/>
</dbReference>
<keyword evidence="6" id="KW-0378">Hydrolase</keyword>
<evidence type="ECO:0000313" key="11">
    <source>
        <dbReference type="Proteomes" id="UP000029964"/>
    </source>
</evidence>
<evidence type="ECO:0000256" key="1">
    <source>
        <dbReference type="ARBA" id="ARBA00000707"/>
    </source>
</evidence>
<dbReference type="PANTHER" id="PTHR24006">
    <property type="entry name" value="UBIQUITIN CARBOXYL-TERMINAL HYDROLASE"/>
    <property type="match status" value="1"/>
</dbReference>
<evidence type="ECO:0000313" key="10">
    <source>
        <dbReference type="EMBL" id="KFH40261.1"/>
    </source>
</evidence>
<feature type="compositionally biased region" description="Low complexity" evidence="8">
    <location>
        <begin position="360"/>
        <end position="372"/>
    </location>
</feature>
<keyword evidence="4" id="KW-0645">Protease</keyword>
<dbReference type="STRING" id="857340.A0A086ST29"/>
<feature type="compositionally biased region" description="Polar residues" evidence="8">
    <location>
        <begin position="333"/>
        <end position="352"/>
    </location>
</feature>
<evidence type="ECO:0000256" key="8">
    <source>
        <dbReference type="SAM" id="MobiDB-lite"/>
    </source>
</evidence>
<dbReference type="Pfam" id="PF00443">
    <property type="entry name" value="UCH"/>
    <property type="match status" value="1"/>
</dbReference>
<dbReference type="InterPro" id="IPR028889">
    <property type="entry name" value="USP"/>
</dbReference>
<gene>
    <name evidence="10" type="ORF">ACRE_090780</name>
</gene>
<evidence type="ECO:0000256" key="7">
    <source>
        <dbReference type="ARBA" id="ARBA00022807"/>
    </source>
</evidence>
<dbReference type="OrthoDB" id="6287070at2759"/>
<dbReference type="GO" id="GO:0005829">
    <property type="term" value="C:cytosol"/>
    <property type="evidence" value="ECO:0007669"/>
    <property type="project" value="TreeGrafter"/>
</dbReference>
<evidence type="ECO:0000256" key="5">
    <source>
        <dbReference type="ARBA" id="ARBA00022786"/>
    </source>
</evidence>
<evidence type="ECO:0000259" key="9">
    <source>
        <dbReference type="PROSITE" id="PS50235"/>
    </source>
</evidence>
<feature type="compositionally biased region" description="Basic and acidic residues" evidence="8">
    <location>
        <begin position="680"/>
        <end position="689"/>
    </location>
</feature>
<dbReference type="PROSITE" id="PS50235">
    <property type="entry name" value="USP_3"/>
    <property type="match status" value="1"/>
</dbReference>
<sequence length="874" mass="96137">MGAFPKKLLSRRDNNRSKSVPPGGKSRSSGAEAFRSLFKSDGKHGAPKAEDDNDTEADQAAIALKVQDIRHRLDELGITGVSDSQIRDIMSTKYAEGDPDKTIEIIEIEQKSASGILFPYDPRVHMAGAENRGGVTCYLDTLLFSMFTRMDAFECILRHDYPSDDPRKKLVNLLRIWVNMLRSGKLIRADLTQIIQETLAECGWTDARNLEQQDTSEAFAFIADKLQLPLLSLQVHLFHHGVRDDADHKVVYERLLNLAVPPDPDGKGIKLEDCLEEYFNSQVDVLRESEEAKKSTMEAARQDSSSSLLHRHTARLITGDSQDSTVMTASPVSMTVPSLPTSGEATNGQPFTMQRIDPQSPRSPTTSRPSSSHSAANEGSGNSMALLRHRSTSLIQDVLINGPGRTAKAEDSTVTEKAKGVGSKLVKAVTIPAWQFFKLIPWNAVDGDAPANDVEVAMNFDQRPVVGICLKRYVMTDKGEPKRHNTYIDIPDSLRLPHFMLADKSTDGEEGSPVSPDLDTEYKLVLQSVICHRGDSLQSGHYIAFARVAPKLLTDNRRHDFDPPPDYEEAQWVQFDDLVLDGRVRYVDDIKKALKEEMPYLLFYQILPMVDAPSTEATERELPSYDEFEASMELPLRSTTGQPTTPKRAEHDANAARNQTSIQSPPSKPPSKPPSIRFSTEMDRGRKSSDGGLLSYSNPGQAESGRPSMSLTDSAAVTPARTPDPQLSPGIAPADESTASRISRAAARFKGRQSRPTSQSGENRVSSAMSRVAGLMMRPSREVLAEPSALNISNSGSTDPASTENMDQDAPECPPGGSSALPSRASSQKNGKNGKQKDKQLTKVRSGDRPDRENGKRWQSRKTGDQPERECALM</sequence>
<dbReference type="GO" id="GO:0016579">
    <property type="term" value="P:protein deubiquitination"/>
    <property type="evidence" value="ECO:0007669"/>
    <property type="project" value="InterPro"/>
</dbReference>
<comment type="similarity">
    <text evidence="2">Belongs to the peptidase C19 family.</text>
</comment>
<dbReference type="PANTHER" id="PTHR24006:SF722">
    <property type="entry name" value="UBIQUITIN CARBOXYL-TERMINAL HYDROLASE 48"/>
    <property type="match status" value="1"/>
</dbReference>
<comment type="caution">
    <text evidence="10">The sequence shown here is derived from an EMBL/GenBank/DDBJ whole genome shotgun (WGS) entry which is preliminary data.</text>
</comment>
<dbReference type="EMBL" id="JPKY01000273">
    <property type="protein sequence ID" value="KFH40261.1"/>
    <property type="molecule type" value="Genomic_DNA"/>
</dbReference>
<accession>A0A086ST29</accession>
<dbReference type="Proteomes" id="UP000029964">
    <property type="component" value="Unassembled WGS sequence"/>
</dbReference>
<feature type="region of interest" description="Disordered" evidence="8">
    <location>
        <begin position="1"/>
        <end position="55"/>
    </location>
</feature>
<feature type="compositionally biased region" description="Polar residues" evidence="8">
    <location>
        <begin position="790"/>
        <end position="805"/>
    </location>
</feature>
<evidence type="ECO:0000256" key="2">
    <source>
        <dbReference type="ARBA" id="ARBA00009085"/>
    </source>
</evidence>
<dbReference type="InterPro" id="IPR001394">
    <property type="entry name" value="Peptidase_C19_UCH"/>
</dbReference>
<feature type="region of interest" description="Disordered" evidence="8">
    <location>
        <begin position="629"/>
        <end position="874"/>
    </location>
</feature>
<name>A0A086ST29_HAPC1</name>